<dbReference type="KEGG" id="more:E1B28_006587"/>
<accession>A0A9P7UWF7</accession>
<dbReference type="GeneID" id="66075663"/>
<name>A0A9P7UWF7_9AGAR</name>
<dbReference type="RefSeq" id="XP_043012370.1">
    <property type="nucleotide sequence ID" value="XM_043151278.1"/>
</dbReference>
<dbReference type="Proteomes" id="UP001049176">
    <property type="component" value="Chromosome 3"/>
</dbReference>
<evidence type="ECO:0000313" key="2">
    <source>
        <dbReference type="Proteomes" id="UP001049176"/>
    </source>
</evidence>
<reference evidence="1" key="1">
    <citation type="journal article" date="2021" name="Genome Biol. Evol.">
        <title>The assembled and annotated genome of the fairy-ring fungus Marasmius oreades.</title>
        <authorList>
            <person name="Hiltunen M."/>
            <person name="Ament-Velasquez S.L."/>
            <person name="Johannesson H."/>
        </authorList>
    </citation>
    <scope>NUCLEOTIDE SEQUENCE</scope>
    <source>
        <strain evidence="1">03SP1</strain>
    </source>
</reference>
<gene>
    <name evidence="1" type="ORF">E1B28_006587</name>
</gene>
<proteinExistence type="predicted"/>
<protein>
    <submittedName>
        <fullName evidence="1">Uncharacterized protein</fullName>
    </submittedName>
</protein>
<evidence type="ECO:0000313" key="1">
    <source>
        <dbReference type="EMBL" id="KAG7095900.1"/>
    </source>
</evidence>
<dbReference type="OrthoDB" id="3246221at2759"/>
<keyword evidence="2" id="KW-1185">Reference proteome</keyword>
<dbReference type="EMBL" id="CM032183">
    <property type="protein sequence ID" value="KAG7095900.1"/>
    <property type="molecule type" value="Genomic_DNA"/>
</dbReference>
<sequence>MVWYSGGYKSIPSRLVHLKSATSMVEYSKTMLPALEAILVQGVLLRYQAFSPSYFTTLSLFDVIRLNRKEFFQILATNRCTLHILELGQDFVLLNMFMFERPLTLPYLPILSVSVLDARSWCRLLGRWRYHGPRICR</sequence>
<comment type="caution">
    <text evidence="1">The sequence shown here is derived from an EMBL/GenBank/DDBJ whole genome shotgun (WGS) entry which is preliminary data.</text>
</comment>
<organism evidence="1 2">
    <name type="scientific">Marasmius oreades</name>
    <name type="common">fairy-ring Marasmius</name>
    <dbReference type="NCBI Taxonomy" id="181124"/>
    <lineage>
        <taxon>Eukaryota</taxon>
        <taxon>Fungi</taxon>
        <taxon>Dikarya</taxon>
        <taxon>Basidiomycota</taxon>
        <taxon>Agaricomycotina</taxon>
        <taxon>Agaricomycetes</taxon>
        <taxon>Agaricomycetidae</taxon>
        <taxon>Agaricales</taxon>
        <taxon>Marasmiineae</taxon>
        <taxon>Marasmiaceae</taxon>
        <taxon>Marasmius</taxon>
    </lineage>
</organism>
<dbReference type="AlphaFoldDB" id="A0A9P7UWF7"/>